<gene>
    <name evidence="12" type="ORF">TrRE_jg324</name>
</gene>
<dbReference type="InterPro" id="IPR007704">
    <property type="entry name" value="PIG-M"/>
</dbReference>
<keyword evidence="8 11" id="KW-0256">Endoplasmic reticulum</keyword>
<evidence type="ECO:0000256" key="1">
    <source>
        <dbReference type="ARBA" id="ARBA00004477"/>
    </source>
</evidence>
<evidence type="ECO:0000256" key="11">
    <source>
        <dbReference type="RuleBase" id="RU365064"/>
    </source>
</evidence>
<keyword evidence="5 11" id="KW-0328">Glycosyltransferase</keyword>
<dbReference type="OrthoDB" id="1741594at2759"/>
<dbReference type="Proteomes" id="UP001165082">
    <property type="component" value="Unassembled WGS sequence"/>
</dbReference>
<dbReference type="GO" id="GO:0006506">
    <property type="term" value="P:GPI anchor biosynthetic process"/>
    <property type="evidence" value="ECO:0007669"/>
    <property type="project" value="UniProtKB-KW"/>
</dbReference>
<comment type="pathway">
    <text evidence="2 11">Glycolipid biosynthesis; glycosylphosphatidylinositol-anchor biosynthesis.</text>
</comment>
<keyword evidence="7 11" id="KW-0812">Transmembrane</keyword>
<evidence type="ECO:0000256" key="7">
    <source>
        <dbReference type="ARBA" id="ARBA00022692"/>
    </source>
</evidence>
<dbReference type="EMBL" id="BRXZ01003668">
    <property type="protein sequence ID" value="GMH59544.1"/>
    <property type="molecule type" value="Genomic_DNA"/>
</dbReference>
<evidence type="ECO:0000256" key="6">
    <source>
        <dbReference type="ARBA" id="ARBA00022679"/>
    </source>
</evidence>
<dbReference type="Pfam" id="PF05007">
    <property type="entry name" value="Mannosyl_trans"/>
    <property type="match status" value="1"/>
</dbReference>
<comment type="subcellular location">
    <subcellularLocation>
        <location evidence="1 11">Endoplasmic reticulum membrane</location>
        <topology evidence="1 11">Multi-pass membrane protein</topology>
    </subcellularLocation>
</comment>
<feature type="transmembrane region" description="Helical" evidence="11">
    <location>
        <begin position="50"/>
        <end position="72"/>
    </location>
</feature>
<dbReference type="PANTHER" id="PTHR12886">
    <property type="entry name" value="PIG-M MANNOSYLTRANSFERASE"/>
    <property type="match status" value="1"/>
</dbReference>
<sequence>MFWLYNPIVINISTRGSSDSLLPLLPVLFALLGVLSYTSSSLQPPTLSNYAVLLLAGFFHGLSVHGKIYPVIYSLSYALHLGCSTGRGQYSRSLLRPLKSPSDLLKYLLNLMTTVLRPPVLVFVLSSLISFSALTYISYAMEGEAYLTHGILYHSSRLDHRHNYSIHWYYIYLSRYVAESGLPSFSPPSIPLSTSVSLLTFLPQSIIAFLCSIKLSPGRLPLSLFLTTLSFVCLNKVYTAQYFLWYLPLALLSSPYLKGGTWIVRPLAFFLLSVVAWLLTAGGLEHLGYAWHLQLHFMGLLHMAANV</sequence>
<comment type="similarity">
    <text evidence="3 11">Belongs to the PIGM family.</text>
</comment>
<evidence type="ECO:0000256" key="3">
    <source>
        <dbReference type="ARBA" id="ARBA00011071"/>
    </source>
</evidence>
<dbReference type="GO" id="GO:0005789">
    <property type="term" value="C:endoplasmic reticulum membrane"/>
    <property type="evidence" value="ECO:0007669"/>
    <property type="project" value="UniProtKB-SubCell"/>
</dbReference>
<name>A0A9W6ZZX7_9STRA</name>
<evidence type="ECO:0000313" key="12">
    <source>
        <dbReference type="EMBL" id="GMH59544.1"/>
    </source>
</evidence>
<dbReference type="GO" id="GO:0051751">
    <property type="term" value="F:alpha-1,4-mannosyltransferase activity"/>
    <property type="evidence" value="ECO:0007669"/>
    <property type="project" value="InterPro"/>
</dbReference>
<comment type="function">
    <text evidence="11">Catalytic subunit of the glycosylphosphatidylinositol-mannosyltransferase I complex which catalyzes the transfer of the first mannose, via an alpha-1,4 bond from a dolichol-phosphate-mannose (Dol-P-Man) to the glucosaminyl acyl phosphatidylinositol (GlcN-(acyl)PI) intermediate to generate alpha-D-Man-(1-&gt;4)-alpha-D-GlcN-(1-&gt;6)-(1-radyl,2-acyl-sn-glycero-3-phospho)-2-acyl-inositol and participates in the sixth step of the glycosylphosphatidylinositol-anchor biosynthesis.</text>
</comment>
<keyword evidence="6 11" id="KW-0808">Transferase</keyword>
<accession>A0A9W6ZZX7</accession>
<evidence type="ECO:0000256" key="4">
    <source>
        <dbReference type="ARBA" id="ARBA00022502"/>
    </source>
</evidence>
<evidence type="ECO:0000256" key="9">
    <source>
        <dbReference type="ARBA" id="ARBA00022989"/>
    </source>
</evidence>
<protein>
    <recommendedName>
        <fullName evidence="11">GPI mannosyltransferase 1</fullName>
        <ecNumber evidence="11">2.4.1.-</ecNumber>
    </recommendedName>
    <alternativeName>
        <fullName evidence="11">GPI mannosyltransferase I</fullName>
    </alternativeName>
</protein>
<evidence type="ECO:0000256" key="5">
    <source>
        <dbReference type="ARBA" id="ARBA00022676"/>
    </source>
</evidence>
<proteinExistence type="inferred from homology"/>
<dbReference type="PANTHER" id="PTHR12886:SF0">
    <property type="entry name" value="GPI MANNOSYLTRANSFERASE 1"/>
    <property type="match status" value="1"/>
</dbReference>
<keyword evidence="4 11" id="KW-0337">GPI-anchor biosynthesis</keyword>
<organism evidence="12 13">
    <name type="scientific">Triparma retinervis</name>
    <dbReference type="NCBI Taxonomy" id="2557542"/>
    <lineage>
        <taxon>Eukaryota</taxon>
        <taxon>Sar</taxon>
        <taxon>Stramenopiles</taxon>
        <taxon>Ochrophyta</taxon>
        <taxon>Bolidophyceae</taxon>
        <taxon>Parmales</taxon>
        <taxon>Triparmaceae</taxon>
        <taxon>Triparma</taxon>
    </lineage>
</organism>
<feature type="transmembrane region" description="Helical" evidence="11">
    <location>
        <begin position="190"/>
        <end position="210"/>
    </location>
</feature>
<feature type="transmembrane region" description="Helical" evidence="11">
    <location>
        <begin position="267"/>
        <end position="291"/>
    </location>
</feature>
<evidence type="ECO:0000256" key="2">
    <source>
        <dbReference type="ARBA" id="ARBA00004687"/>
    </source>
</evidence>
<dbReference type="AlphaFoldDB" id="A0A9W6ZZX7"/>
<feature type="transmembrane region" description="Helical" evidence="11">
    <location>
        <begin position="222"/>
        <end position="247"/>
    </location>
</feature>
<feature type="transmembrane region" description="Helical" evidence="11">
    <location>
        <begin position="120"/>
        <end position="141"/>
    </location>
</feature>
<keyword evidence="9 11" id="KW-1133">Transmembrane helix</keyword>
<dbReference type="GO" id="GO:0004376">
    <property type="term" value="F:GPI mannosyltransferase activity"/>
    <property type="evidence" value="ECO:0007669"/>
    <property type="project" value="InterPro"/>
</dbReference>
<comment type="caution">
    <text evidence="12">The sequence shown here is derived from an EMBL/GenBank/DDBJ whole genome shotgun (WGS) entry which is preliminary data.</text>
</comment>
<reference evidence="12" key="1">
    <citation type="submission" date="2022-07" db="EMBL/GenBank/DDBJ databases">
        <title>Genome analysis of Parmales, a sister group of diatoms, reveals the evolutionary specialization of diatoms from phago-mixotrophs to photoautotrophs.</title>
        <authorList>
            <person name="Ban H."/>
            <person name="Sato S."/>
            <person name="Yoshikawa S."/>
            <person name="Kazumasa Y."/>
            <person name="Nakamura Y."/>
            <person name="Ichinomiya M."/>
            <person name="Saitoh K."/>
            <person name="Sato N."/>
            <person name="Blanc-Mathieu R."/>
            <person name="Endo H."/>
            <person name="Kuwata A."/>
            <person name="Ogata H."/>
        </authorList>
    </citation>
    <scope>NUCLEOTIDE SEQUENCE</scope>
</reference>
<evidence type="ECO:0000256" key="10">
    <source>
        <dbReference type="ARBA" id="ARBA00023136"/>
    </source>
</evidence>
<comment type="caution">
    <text evidence="11">Lacks conserved residue(s) required for the propagation of feature annotation.</text>
</comment>
<feature type="transmembrane region" description="Helical" evidence="11">
    <location>
        <begin position="20"/>
        <end position="38"/>
    </location>
</feature>
<feature type="non-terminal residue" evidence="12">
    <location>
        <position position="307"/>
    </location>
</feature>
<evidence type="ECO:0000313" key="13">
    <source>
        <dbReference type="Proteomes" id="UP001165082"/>
    </source>
</evidence>
<keyword evidence="13" id="KW-1185">Reference proteome</keyword>
<keyword evidence="10 11" id="KW-0472">Membrane</keyword>
<dbReference type="GO" id="GO:1990529">
    <property type="term" value="C:glycosylphosphatidylinositol-mannosyltransferase I complex"/>
    <property type="evidence" value="ECO:0007669"/>
    <property type="project" value="TreeGrafter"/>
</dbReference>
<evidence type="ECO:0000256" key="8">
    <source>
        <dbReference type="ARBA" id="ARBA00022824"/>
    </source>
</evidence>
<dbReference type="EC" id="2.4.1.-" evidence="11"/>